<proteinExistence type="predicted"/>
<keyword evidence="3" id="KW-1185">Reference proteome</keyword>
<comment type="caution">
    <text evidence="2">The sequence shown here is derived from an EMBL/GenBank/DDBJ whole genome shotgun (WGS) entry which is preliminary data.</text>
</comment>
<keyword evidence="1" id="KW-0812">Transmembrane</keyword>
<evidence type="ECO:0000313" key="2">
    <source>
        <dbReference type="EMBL" id="GBO41192.1"/>
    </source>
</evidence>
<feature type="transmembrane region" description="Helical" evidence="1">
    <location>
        <begin position="59"/>
        <end position="79"/>
    </location>
</feature>
<evidence type="ECO:0000256" key="1">
    <source>
        <dbReference type="SAM" id="Phobius"/>
    </source>
</evidence>
<gene>
    <name evidence="2" type="ORF">AVEN_68313_1</name>
</gene>
<reference evidence="2 3" key="1">
    <citation type="journal article" date="2019" name="Sci. Rep.">
        <title>Orb-weaving spider Araneus ventricosus genome elucidates the spidroin gene catalogue.</title>
        <authorList>
            <person name="Kono N."/>
            <person name="Nakamura H."/>
            <person name="Ohtoshi R."/>
            <person name="Moran D.A.P."/>
            <person name="Shinohara A."/>
            <person name="Yoshida Y."/>
            <person name="Fujiwara M."/>
            <person name="Mori M."/>
            <person name="Tomita M."/>
            <person name="Arakawa K."/>
        </authorList>
    </citation>
    <scope>NUCLEOTIDE SEQUENCE [LARGE SCALE GENOMIC DNA]</scope>
</reference>
<accession>A0A4Y2WZH7</accession>
<name>A0A4Y2WZH7_ARAVE</name>
<protein>
    <submittedName>
        <fullName evidence="2">Uncharacterized protein</fullName>
    </submittedName>
</protein>
<dbReference type="EMBL" id="BGPR01066743">
    <property type="protein sequence ID" value="GBO41192.1"/>
    <property type="molecule type" value="Genomic_DNA"/>
</dbReference>
<organism evidence="2 3">
    <name type="scientific">Araneus ventricosus</name>
    <name type="common">Orbweaver spider</name>
    <name type="synonym">Epeira ventricosa</name>
    <dbReference type="NCBI Taxonomy" id="182803"/>
    <lineage>
        <taxon>Eukaryota</taxon>
        <taxon>Metazoa</taxon>
        <taxon>Ecdysozoa</taxon>
        <taxon>Arthropoda</taxon>
        <taxon>Chelicerata</taxon>
        <taxon>Arachnida</taxon>
        <taxon>Araneae</taxon>
        <taxon>Araneomorphae</taxon>
        <taxon>Entelegynae</taxon>
        <taxon>Araneoidea</taxon>
        <taxon>Araneidae</taxon>
        <taxon>Araneus</taxon>
    </lineage>
</organism>
<dbReference type="OrthoDB" id="6784066at2759"/>
<keyword evidence="1" id="KW-1133">Transmembrane helix</keyword>
<keyword evidence="1" id="KW-0472">Membrane</keyword>
<dbReference type="Proteomes" id="UP000499080">
    <property type="component" value="Unassembled WGS sequence"/>
</dbReference>
<dbReference type="AlphaFoldDB" id="A0A4Y2WZH7"/>
<evidence type="ECO:0000313" key="3">
    <source>
        <dbReference type="Proteomes" id="UP000499080"/>
    </source>
</evidence>
<sequence>MTELDINKKYPVSEIRQLSTKYGEKIIVELEDASAISLPQRCVNKASDYLKLNDIIPLYFVWNWHGTSLCVYLYSVLAYEEARAKLRTRMAEKGRQ</sequence>